<dbReference type="GO" id="GO:0005634">
    <property type="term" value="C:nucleus"/>
    <property type="evidence" value="ECO:0007669"/>
    <property type="project" value="TreeGrafter"/>
</dbReference>
<keyword evidence="4" id="KW-1185">Reference proteome</keyword>
<gene>
    <name evidence="3" type="ORF">EJ08DRAFT_667177</name>
</gene>
<keyword evidence="3" id="KW-0648">Protein biosynthesis</keyword>
<comment type="caution">
    <text evidence="3">The sequence shown here is derived from an EMBL/GenBank/DDBJ whole genome shotgun (WGS) entry which is preliminary data.</text>
</comment>
<reference evidence="3" key="1">
    <citation type="journal article" date="2020" name="Stud. Mycol.">
        <title>101 Dothideomycetes genomes: a test case for predicting lifestyles and emergence of pathogens.</title>
        <authorList>
            <person name="Haridas S."/>
            <person name="Albert R."/>
            <person name="Binder M."/>
            <person name="Bloem J."/>
            <person name="Labutti K."/>
            <person name="Salamov A."/>
            <person name="Andreopoulos B."/>
            <person name="Baker S."/>
            <person name="Barry K."/>
            <person name="Bills G."/>
            <person name="Bluhm B."/>
            <person name="Cannon C."/>
            <person name="Castanera R."/>
            <person name="Culley D."/>
            <person name="Daum C."/>
            <person name="Ezra D."/>
            <person name="Gonzalez J."/>
            <person name="Henrissat B."/>
            <person name="Kuo A."/>
            <person name="Liang C."/>
            <person name="Lipzen A."/>
            <person name="Lutzoni F."/>
            <person name="Magnuson J."/>
            <person name="Mondo S."/>
            <person name="Nolan M."/>
            <person name="Ohm R."/>
            <person name="Pangilinan J."/>
            <person name="Park H.-J."/>
            <person name="Ramirez L."/>
            <person name="Alfaro M."/>
            <person name="Sun H."/>
            <person name="Tritt A."/>
            <person name="Yoshinaga Y."/>
            <person name="Zwiers L.-H."/>
            <person name="Turgeon B."/>
            <person name="Goodwin S."/>
            <person name="Spatafora J."/>
            <person name="Crous P."/>
            <person name="Grigoriev I."/>
        </authorList>
    </citation>
    <scope>NUCLEOTIDE SEQUENCE</scope>
    <source>
        <strain evidence="3">CBS 130266</strain>
    </source>
</reference>
<dbReference type="GO" id="GO:0001181">
    <property type="term" value="F:RNA polymerase I general transcription initiation factor activity"/>
    <property type="evidence" value="ECO:0007669"/>
    <property type="project" value="InterPro"/>
</dbReference>
<evidence type="ECO:0000313" key="4">
    <source>
        <dbReference type="Proteomes" id="UP000800235"/>
    </source>
</evidence>
<organism evidence="3 4">
    <name type="scientific">Tothia fuscella</name>
    <dbReference type="NCBI Taxonomy" id="1048955"/>
    <lineage>
        <taxon>Eukaryota</taxon>
        <taxon>Fungi</taxon>
        <taxon>Dikarya</taxon>
        <taxon>Ascomycota</taxon>
        <taxon>Pezizomycotina</taxon>
        <taxon>Dothideomycetes</taxon>
        <taxon>Pleosporomycetidae</taxon>
        <taxon>Venturiales</taxon>
        <taxon>Cylindrosympodiaceae</taxon>
        <taxon>Tothia</taxon>
    </lineage>
</organism>
<dbReference type="InterPro" id="IPR007991">
    <property type="entry name" value="RNA_pol_I_trans_ini_fac_RRN3"/>
</dbReference>
<proteinExistence type="inferred from homology"/>
<dbReference type="GO" id="GO:0001042">
    <property type="term" value="F:RNA polymerase I core binding"/>
    <property type="evidence" value="ECO:0007669"/>
    <property type="project" value="TreeGrafter"/>
</dbReference>
<feature type="compositionally biased region" description="Acidic residues" evidence="2">
    <location>
        <begin position="625"/>
        <end position="659"/>
    </location>
</feature>
<dbReference type="OrthoDB" id="26970at2759"/>
<dbReference type="Proteomes" id="UP000800235">
    <property type="component" value="Unassembled WGS sequence"/>
</dbReference>
<sequence>MLSLATTTATPGTPGNIHMAAPLKSALKRSHSDFTIESSQELSRKRTKLFWNEKPAQLVREEVRRAIEKHIAGDSSGYDSLKEIVSTKPTAIDAPSSELLKRNIMGLITHASLINRKCSGLVGAILKISWLGRDEDFVACYRRLLVNLVSAHGSHAYAVVESLVGKFTNLRSSHGHLPNQAIVKRSSMRARLHLTIHQIAQKLPTTLATIKSVISSSFPYQTESVNAHVDYVSNLLKVANYVPTLKSEILSLIMDRMIKIDVLIQTDYDKLEEELGEGLVQEVIRAIERNIKDRDEDNESESEEERDISVVETEAGAEKRKIQAFRASMTKLDVIIDMLQGYMSAAFTKSNLAEKEALFEQMVSIFKRIILPTYRSRHIQFIVFHFAQALPSLSERFADSLIEMVFDKTQSSTVKRYAATYLASFVSRSAHLPSETVLDTFLALGKELDRLRVVHEKSENCGPDLKRFATYYSIAQALMYIFCFRWRDLLVDELDETSFDSSELRWEYGVKEILTRNLYSDVNPLKVCSPVIVEQFAKVAHHLQFMYVYPKLEQNKKVRLTKSVLAMSAGFSGGLEERETALSGKTGESVFQLDAYFPFDPYQLPQSKRWIVGEYMVWKAVPGMEVDDEDEESESGEETSDDEEEEYDEPTETESDLGV</sequence>
<dbReference type="PANTHER" id="PTHR12790">
    <property type="entry name" value="TRANSCRIPTION INITIATION FACTOR IA RRN3"/>
    <property type="match status" value="1"/>
</dbReference>
<feature type="region of interest" description="Disordered" evidence="2">
    <location>
        <begin position="623"/>
        <end position="659"/>
    </location>
</feature>
<protein>
    <submittedName>
        <fullName evidence="3">RNA polymerase I-specific transcription initiation factor RRN3</fullName>
    </submittedName>
</protein>
<keyword evidence="3" id="KW-0396">Initiation factor</keyword>
<comment type="similarity">
    <text evidence="1">Belongs to the RRN3 family.</text>
</comment>
<evidence type="ECO:0000256" key="2">
    <source>
        <dbReference type="SAM" id="MobiDB-lite"/>
    </source>
</evidence>
<dbReference type="GO" id="GO:0003743">
    <property type="term" value="F:translation initiation factor activity"/>
    <property type="evidence" value="ECO:0007669"/>
    <property type="project" value="UniProtKB-KW"/>
</dbReference>
<evidence type="ECO:0000256" key="1">
    <source>
        <dbReference type="ARBA" id="ARBA00010098"/>
    </source>
</evidence>
<dbReference type="Pfam" id="PF05327">
    <property type="entry name" value="RRN3"/>
    <property type="match status" value="1"/>
</dbReference>
<dbReference type="EMBL" id="MU007010">
    <property type="protein sequence ID" value="KAF2436342.1"/>
    <property type="molecule type" value="Genomic_DNA"/>
</dbReference>
<name>A0A9P4U4W3_9PEZI</name>
<dbReference type="PANTHER" id="PTHR12790:SF0">
    <property type="entry name" value="RNA POLYMERASE I-SPECIFIC TRANSCRIPTION INITIATION FACTOR RRN3-RELATED"/>
    <property type="match status" value="1"/>
</dbReference>
<dbReference type="GO" id="GO:0006361">
    <property type="term" value="P:transcription initiation at RNA polymerase I promoter"/>
    <property type="evidence" value="ECO:0007669"/>
    <property type="project" value="InterPro"/>
</dbReference>
<dbReference type="AlphaFoldDB" id="A0A9P4U4W3"/>
<accession>A0A9P4U4W3</accession>
<evidence type="ECO:0000313" key="3">
    <source>
        <dbReference type="EMBL" id="KAF2436342.1"/>
    </source>
</evidence>